<gene>
    <name evidence="2" type="ORF">SDC9_191175</name>
</gene>
<feature type="transmembrane region" description="Helical" evidence="1">
    <location>
        <begin position="12"/>
        <end position="30"/>
    </location>
</feature>
<dbReference type="EMBL" id="VSSQ01102123">
    <property type="protein sequence ID" value="MPN43615.1"/>
    <property type="molecule type" value="Genomic_DNA"/>
</dbReference>
<reference evidence="2" key="1">
    <citation type="submission" date="2019-08" db="EMBL/GenBank/DDBJ databases">
        <authorList>
            <person name="Kucharzyk K."/>
            <person name="Murdoch R.W."/>
            <person name="Higgins S."/>
            <person name="Loffler F."/>
        </authorList>
    </citation>
    <scope>NUCLEOTIDE SEQUENCE</scope>
</reference>
<organism evidence="2">
    <name type="scientific">bioreactor metagenome</name>
    <dbReference type="NCBI Taxonomy" id="1076179"/>
    <lineage>
        <taxon>unclassified sequences</taxon>
        <taxon>metagenomes</taxon>
        <taxon>ecological metagenomes</taxon>
    </lineage>
</organism>
<keyword evidence="1" id="KW-1133">Transmembrane helix</keyword>
<name>A0A645HX51_9ZZZZ</name>
<accession>A0A645HX51</accession>
<keyword evidence="1" id="KW-0472">Membrane</keyword>
<proteinExistence type="predicted"/>
<keyword evidence="1" id="KW-0812">Transmembrane</keyword>
<evidence type="ECO:0000313" key="2">
    <source>
        <dbReference type="EMBL" id="MPN43615.1"/>
    </source>
</evidence>
<dbReference type="AlphaFoldDB" id="A0A645HX51"/>
<comment type="caution">
    <text evidence="2">The sequence shown here is derived from an EMBL/GenBank/DDBJ whole genome shotgun (WGS) entry which is preliminary data.</text>
</comment>
<protein>
    <submittedName>
        <fullName evidence="2">Uncharacterized protein</fullName>
    </submittedName>
</protein>
<sequence>MVAMLSKMEYCRVAAIMPVMIPIIVASPMLSTARVRVVGSLSTISCVTDLRVV</sequence>
<evidence type="ECO:0000256" key="1">
    <source>
        <dbReference type="SAM" id="Phobius"/>
    </source>
</evidence>